<evidence type="ECO:0000259" key="6">
    <source>
        <dbReference type="PROSITE" id="PS50004"/>
    </source>
</evidence>
<dbReference type="Pfam" id="PF00168">
    <property type="entry name" value="C2"/>
    <property type="match status" value="1"/>
</dbReference>
<feature type="region of interest" description="Disordered" evidence="4">
    <location>
        <begin position="2673"/>
        <end position="2707"/>
    </location>
</feature>
<dbReference type="InterPro" id="IPR000008">
    <property type="entry name" value="C2_dom"/>
</dbReference>
<dbReference type="eggNOG" id="KOG1030">
    <property type="taxonomic scope" value="Eukaryota"/>
</dbReference>
<feature type="compositionally biased region" description="Pro residues" evidence="4">
    <location>
        <begin position="2496"/>
        <end position="2528"/>
    </location>
</feature>
<dbReference type="SMART" id="SM00456">
    <property type="entry name" value="WW"/>
    <property type="match status" value="1"/>
</dbReference>
<evidence type="ECO:0000256" key="2">
    <source>
        <dbReference type="ARBA" id="ARBA00023157"/>
    </source>
</evidence>
<dbReference type="InterPro" id="IPR036020">
    <property type="entry name" value="WW_dom_sf"/>
</dbReference>
<dbReference type="InterPro" id="IPR000859">
    <property type="entry name" value="CUB_dom"/>
</dbReference>
<dbReference type="SUPFAM" id="SSF51045">
    <property type="entry name" value="WW domain"/>
    <property type="match status" value="1"/>
</dbReference>
<name>A0A0L0DHE9_THETB</name>
<dbReference type="RefSeq" id="XP_013755865.1">
    <property type="nucleotide sequence ID" value="XM_013900411.1"/>
</dbReference>
<dbReference type="OrthoDB" id="239701at2759"/>
<dbReference type="SUPFAM" id="SSF56204">
    <property type="entry name" value="Hect, E3 ligase catalytic domain"/>
    <property type="match status" value="1"/>
</dbReference>
<dbReference type="PANTHER" id="PTHR46654:SF1">
    <property type="entry name" value="E3 UBIQUITIN-PROTEIN LIGASE HECTD3"/>
    <property type="match status" value="1"/>
</dbReference>
<dbReference type="Gene3D" id="3.30.2160.10">
    <property type="entry name" value="Hect, E3 ligase catalytic domain"/>
    <property type="match status" value="1"/>
</dbReference>
<dbReference type="GeneID" id="25566648"/>
<dbReference type="Gene3D" id="2.60.120.290">
    <property type="entry name" value="Spermadhesin, CUB domain"/>
    <property type="match status" value="3"/>
</dbReference>
<keyword evidence="10" id="KW-1185">Reference proteome</keyword>
<dbReference type="Proteomes" id="UP000054408">
    <property type="component" value="Unassembled WGS sequence"/>
</dbReference>
<feature type="domain" description="HECT" evidence="8">
    <location>
        <begin position="3215"/>
        <end position="3566"/>
    </location>
</feature>
<dbReference type="InterPro" id="IPR035914">
    <property type="entry name" value="Sperma_CUB_dom_sf"/>
</dbReference>
<evidence type="ECO:0000256" key="3">
    <source>
        <dbReference type="PROSITE-ProRule" id="PRU00104"/>
    </source>
</evidence>
<evidence type="ECO:0000313" key="9">
    <source>
        <dbReference type="EMBL" id="KNC51737.1"/>
    </source>
</evidence>
<evidence type="ECO:0000256" key="1">
    <source>
        <dbReference type="ARBA" id="ARBA00022786"/>
    </source>
</evidence>
<gene>
    <name evidence="9" type="ORF">AMSG_07806</name>
</gene>
<dbReference type="PROSITE" id="PS01159">
    <property type="entry name" value="WW_DOMAIN_1"/>
    <property type="match status" value="1"/>
</dbReference>
<dbReference type="InterPro" id="IPR035983">
    <property type="entry name" value="Hect_E3_ubiquitin_ligase"/>
</dbReference>
<dbReference type="InterPro" id="IPR001202">
    <property type="entry name" value="WW_dom"/>
</dbReference>
<protein>
    <submittedName>
        <fullName evidence="9">HECT domain containing 3</fullName>
    </submittedName>
</protein>
<dbReference type="eggNOG" id="KOG1426">
    <property type="taxonomic scope" value="Eukaryota"/>
</dbReference>
<dbReference type="STRING" id="461836.A0A0L0DHE9"/>
<evidence type="ECO:0000313" key="10">
    <source>
        <dbReference type="Proteomes" id="UP000054408"/>
    </source>
</evidence>
<dbReference type="Pfam" id="PF00632">
    <property type="entry name" value="HECT"/>
    <property type="match status" value="1"/>
</dbReference>
<dbReference type="PROSITE" id="PS01180">
    <property type="entry name" value="CUB"/>
    <property type="match status" value="1"/>
</dbReference>
<dbReference type="EMBL" id="GL349469">
    <property type="protein sequence ID" value="KNC51737.1"/>
    <property type="molecule type" value="Genomic_DNA"/>
</dbReference>
<feature type="region of interest" description="Disordered" evidence="4">
    <location>
        <begin position="1"/>
        <end position="28"/>
    </location>
</feature>
<feature type="domain" description="C2" evidence="6">
    <location>
        <begin position="2527"/>
        <end position="2647"/>
    </location>
</feature>
<dbReference type="Gene3D" id="3.90.1750.10">
    <property type="entry name" value="Hect, E3 ligase catalytic domains"/>
    <property type="match status" value="1"/>
</dbReference>
<keyword evidence="1 3" id="KW-0833">Ubl conjugation pathway</keyword>
<keyword evidence="2" id="KW-1015">Disulfide bond</keyword>
<accession>A0A0L0DHE9</accession>
<feature type="compositionally biased region" description="Acidic residues" evidence="4">
    <location>
        <begin position="2529"/>
        <end position="2539"/>
    </location>
</feature>
<feature type="domain" description="CUB" evidence="5">
    <location>
        <begin position="2913"/>
        <end position="3023"/>
    </location>
</feature>
<dbReference type="InterPro" id="IPR035892">
    <property type="entry name" value="C2_domain_sf"/>
</dbReference>
<sequence length="3566" mass="379406">MRRASEPFARATATAEPTHVQTNDDAESAASLPVTAILSSLARPDSSGARDLRHEIASVLAAGGALTSIDSRTREVEHMLEEIMAVARHTGHDESGREEDAALPPLPPPIRHVESPHPYRNSMDETWQVEIPGAQGLALSWAPNCKTETRYDKVYVYRSAGHSDEVAMFTGTNFRGLTIDNTDRVYIRLVTDSSNTEWGFAVDIAATAMAGPLTAPPPAPHLPADLAHLASASGAPGATAGAADAAAMQAAATNTMLACVVELMKAQAATSPQLNTFILSAFADLMAGAGPGSLLDVSPLIGTALDHFRRYVAELMAADDTVARQALLPRELEPKVTMLMAAMPIASGSLAALLHLLPQLFSGGSYNTPIALAPQLASWARWQAELPSPGPAALAMHIPEDPPIASFFVCHDGDRVVPGKVTSDGTTLFALHASTILAVATGFGAARAGSVVRAAVVQGLSSGACRGLFFFAGTGLIAFTDSGRVVRISPTTLAVEATDMVPEEFSTTAQLCSDGVYLYAVAYSAATTTTVEVYHPSDLAHPLRTVAVAHVVTASERVYLPYTNGEVMVFPSANRLVAVSLRSGDLVRSRPISPAEPSALTEPLPGFPAPLRSALLRAYDPATNAVWVVAQCGLVAALPCPGIVHPVPSDIVHAQARASILSPFVEVGRAGASLSGSVLTQGRAGFAMLHLIDFHLAPLLPTWLAAGDESGSALPLPVSAESQWVSKLPFALEFAPHADVFGPMVDLLRAAAVAATPTGWWSDKVAGTAPISNADWLGLSDAPQADRIYALLVVLRMLLTQCVHLSRFGRSAADYGMTRSVSSALVEMLYGLINFPLEATWAAAQLAAAKRVRAHALELASGVGFSHVFPSTDQQLAVFADLLATPAAELAPGKARVLGALISSESDSILASLGDAGAVDASRNTLFAILAQLARAVETVAARAPVSELVASLASPAFDAVARDMHCSEIDRCLGDLAASPLVELLVRAQTVLHAAPNLDGLASLKADYVVRLLEHAMTELDRADELAAALLAEAPVATGACAELRAAVVMRAFDSTYGQLLPHALAESLAALKSYPRFAGRMHGLLAAVLARAEAIQAHFGLEGEAGSGSSLHMPQVVESAHPYPNNDDREWTIAFDGVAAIEAVFDARCSSESNRDTLTLTDSANRLYAFSGPNWQQEPLQLTGPTVFVSWQSDYSNNDWGFRITFRPQVRQPLVLDSVASAASWSLVHALACMVGESDPEAPDVASLSPLERKWLESPLLHNGYREPLTPEAKAELLLLVGSLADYAADAVTPLVLAWDDPADIALYHTFVAVHLHHASAVGAASSLAAALAAGTRPIKPPAWLAAAWEAAGKTLKWLEGLLSADKSAASSTQLTSSITAERRRSMVAELLTKADFLLSLEPACSTEQVFVAKAEGPPVADKAAPGDNSDAGTRARARWHKAMRAARIVSRFKSWQSAMKTGSERRSRVLSIGALSAAIHGFVATKDALNALSLTELLQAQKIKAQLRLAGFHGVQALLHPAEPGSAVLDASLKAVLLHELGLAFASMSLRDMLAAPRTLSEQCLRAQFELLASMANGLTLEAAVSGSSSPIERQLLTVALCNVQLPDAPSDKSLFLQSGVLDKLLDLLRVCRGSDAPSQHLWKTTMLVASSLVIQMVSTLDLGLDGAAAIGSRLVDVLMTALEAVRPSMPQQAVVAVLTLLAQVARRAPPQLVQRELCNPPRLAMLLQTARCHESVEVLSVVLSLLGDILPGASEPGALAAQVVVGTASIPLVQALVQELARCLSGEYVTVGLSVFGCEVQSWDDAQGLASDLAALVRKLLDASAAWGEVTSTVLDDALMGACVLTTGVADGSIRSMDDFLAAPEVVRGAWQSAAALYVLGSDLPLLRAGAAANAVADGERMRHGRVLALRPAHALFLADGAQTLSAVWLPREVLKPRPLAPVKRPLVGVVSERARDAISALAFSSTGNSFASDKSLSAVWAELQWRALEVVSALVIEAPQALGDDYLLTLLNSLGSAGSWTLEADASAARRLIPTIASRAAGQGVVPGGGAGGVSHASETVSGELFEPLLARLSTGSFSLSAFGEVPATIIERVSFEELPLPPGWEARATDLGRLVYVNHTSRTTQWEDPRGEAALSMSTMVAGSGTALAASESDELGLKVYSAFPVPHFESSRGYIAENASLGPQVAGNAVMVTAKAVDNGEKLNAMYARVVDAGAALMVVPDTLSSHVQTLVATSLAALVRPETKVAVMVSRVGSPILGEVNARAAGREVFVTSEGLFRPDRILTAARGASSVESIRRELAAGSQSAAAAAERAGAAVDIPSAVPDLAFATRALSSWRPSPVVNLGTRAKYLNLMDEPDGGAGADADAGEAAAASAVTLESASSDAGGRQTMLELLALLVKAYTTLASVIRQQLLCDVFSQWSPEAFLGFAERADPQALAAFVHAYVLTQKPSAYLRASNVNVVPWRPLTQFLASINALYAKSAAPSKRPLPQPEPQSQPEPQPEPEPQPGPEPEPQPEPQPEPEPEPEPQPELDLEWYQTTVEVVSASGLASKDRNGYSDPYVKLNFPGSAVSFKTLVKKKTLNPVWKQRFLLHPDDMPLQKINVECWDKDYGTKDDFEGQLTVNVAAFPLNETVTRNYVLQGRGKQEEISGSVRLAITKAARLKQAPPPLPTSAHGGTQEASVTRRREKGKAEVEGVVGEASCDARSDDASAHSRLADVWVPASREEADDFTWFGMSLLTQALGALTTKATTPLARLRAAGAELVVREVLCVQVRWYGELLHILHKALLKRVWDAESTKERASLFDVLTGLLVTLRCAGRTMDGESAGCYRLLAEHLQANVAANAKVQTTYVQTLTGLLVVAAGSFAPAAPLKVGAWWEEVRMMERVVDGFLAESISSFSREVLEAAYTANWASGRVFATPHPYRNSMDEWYEYEADGASSLQLSFSPLCKSERNYDYLEVYEGTRRRRGARLGRYSGTNFPSSLTARGSAVVMQFVSDASSTEWGFEVLVTPQFPPGYRPAGMVSGVEAMIPQFASGWNLDYDVALAKLVNKITEQRSLESWRSVREISAVLPEVLDGSSEFDFLDAERATARLPLLGYLNRLVELSLPYVDMTRTRSPHSLAAKLQRAAGLLFGDYKARYLSDVLGATGSSSDRPRITVHRVRAMEVVAAASAADPPGSVLVSLPDTIVGQAAAELAQVPVARLRQSERAFKVEFRGEGSIDAGGPYRETISQMAEELQAPGSMFMPVPNGALNVGMNRGAFVPRPSLDGEYARSLFVFVGRLLGVALRTKGSFEMTLAPLVWKALLGQEVGQEDLAQIDITTVRAVESVRYIDQQGIDAETFGDLFFEVFSTHLFDGTEVELQPGGLERELTFDNRDEYCDLVFATHVQAYTKHVPAMRAGLGTMVPLPLISTVFTPDEVELLVCGRASIDVALLKSQTEFGYGLTAQSREVEWLWSVLESFSPEEQAQFLRFVWGRSRLPLNATGFDQQFKVKRMDARGPADGALPVAHTCFFQIDLPAYTSREALRAKLLYAITQCCSIDADTNTVDRSAWG</sequence>
<feature type="region of interest" description="Disordered" evidence="4">
    <location>
        <begin position="2491"/>
        <end position="2539"/>
    </location>
</feature>
<dbReference type="SMART" id="SM00119">
    <property type="entry name" value="HECTc"/>
    <property type="match status" value="1"/>
</dbReference>
<dbReference type="PROSITE" id="PS50020">
    <property type="entry name" value="WW_DOMAIN_2"/>
    <property type="match status" value="1"/>
</dbReference>
<dbReference type="SMART" id="SM00239">
    <property type="entry name" value="C2"/>
    <property type="match status" value="1"/>
</dbReference>
<dbReference type="UniPathway" id="UPA00143"/>
<dbReference type="Pfam" id="PF00431">
    <property type="entry name" value="CUB"/>
    <property type="match status" value="1"/>
</dbReference>
<dbReference type="SUPFAM" id="SSF49562">
    <property type="entry name" value="C2 domain (Calcium/lipid-binding domain, CaLB)"/>
    <property type="match status" value="1"/>
</dbReference>
<dbReference type="InterPro" id="IPR042469">
    <property type="entry name" value="HECTD3"/>
</dbReference>
<dbReference type="Gene3D" id="2.60.40.150">
    <property type="entry name" value="C2 domain"/>
    <property type="match status" value="1"/>
</dbReference>
<dbReference type="SUPFAM" id="SSF49854">
    <property type="entry name" value="Spermadhesin, CUB domain"/>
    <property type="match status" value="3"/>
</dbReference>
<evidence type="ECO:0000259" key="8">
    <source>
        <dbReference type="PROSITE" id="PS50237"/>
    </source>
</evidence>
<dbReference type="eggNOG" id="KOG0940">
    <property type="taxonomic scope" value="Eukaryota"/>
</dbReference>
<dbReference type="CDD" id="cd00201">
    <property type="entry name" value="WW"/>
    <property type="match status" value="1"/>
</dbReference>
<organism evidence="9 10">
    <name type="scientific">Thecamonas trahens ATCC 50062</name>
    <dbReference type="NCBI Taxonomy" id="461836"/>
    <lineage>
        <taxon>Eukaryota</taxon>
        <taxon>Apusozoa</taxon>
        <taxon>Apusomonadida</taxon>
        <taxon>Apusomonadidae</taxon>
        <taxon>Thecamonas</taxon>
    </lineage>
</organism>
<dbReference type="Gene3D" id="3.30.2410.10">
    <property type="entry name" value="Hect, E3 ligase catalytic domain"/>
    <property type="match status" value="1"/>
</dbReference>
<dbReference type="Gene3D" id="2.20.70.10">
    <property type="match status" value="1"/>
</dbReference>
<dbReference type="PROSITE" id="PS50237">
    <property type="entry name" value="HECT"/>
    <property type="match status" value="1"/>
</dbReference>
<reference evidence="9 10" key="1">
    <citation type="submission" date="2010-05" db="EMBL/GenBank/DDBJ databases">
        <title>The Genome Sequence of Thecamonas trahens ATCC 50062.</title>
        <authorList>
            <consortium name="The Broad Institute Genome Sequencing Platform"/>
            <person name="Russ C."/>
            <person name="Cuomo C."/>
            <person name="Shea T."/>
            <person name="Young S.K."/>
            <person name="Zeng Q."/>
            <person name="Koehrsen M."/>
            <person name="Haas B."/>
            <person name="Borodovsky M."/>
            <person name="Guigo R."/>
            <person name="Alvarado L."/>
            <person name="Berlin A."/>
            <person name="Bochicchio J."/>
            <person name="Borenstein D."/>
            <person name="Chapman S."/>
            <person name="Chen Z."/>
            <person name="Freedman E."/>
            <person name="Gellesch M."/>
            <person name="Goldberg J."/>
            <person name="Griggs A."/>
            <person name="Gujja S."/>
            <person name="Heilman E."/>
            <person name="Heiman D."/>
            <person name="Hepburn T."/>
            <person name="Howarth C."/>
            <person name="Jen D."/>
            <person name="Larson L."/>
            <person name="Mehta T."/>
            <person name="Park D."/>
            <person name="Pearson M."/>
            <person name="Roberts A."/>
            <person name="Saif S."/>
            <person name="Shenoy N."/>
            <person name="Sisk P."/>
            <person name="Stolte C."/>
            <person name="Sykes S."/>
            <person name="Thomson T."/>
            <person name="Walk T."/>
            <person name="White J."/>
            <person name="Yandava C."/>
            <person name="Burger G."/>
            <person name="Gray M.W."/>
            <person name="Holland P.W.H."/>
            <person name="King N."/>
            <person name="Lang F.B.F."/>
            <person name="Roger A.J."/>
            <person name="Ruiz-Trillo I."/>
            <person name="Lander E."/>
            <person name="Nusbaum C."/>
        </authorList>
    </citation>
    <scope>NUCLEOTIDE SEQUENCE [LARGE SCALE GENOMIC DNA]</scope>
    <source>
        <strain evidence="9 10">ATCC 50062</strain>
    </source>
</reference>
<dbReference type="CDD" id="cd00041">
    <property type="entry name" value="CUB"/>
    <property type="match status" value="1"/>
</dbReference>
<dbReference type="SMART" id="SM00042">
    <property type="entry name" value="CUB"/>
    <property type="match status" value="2"/>
</dbReference>
<evidence type="ECO:0000259" key="5">
    <source>
        <dbReference type="PROSITE" id="PS01180"/>
    </source>
</evidence>
<feature type="domain" description="WW" evidence="7">
    <location>
        <begin position="2104"/>
        <end position="2137"/>
    </location>
</feature>
<evidence type="ECO:0000256" key="4">
    <source>
        <dbReference type="SAM" id="MobiDB-lite"/>
    </source>
</evidence>
<dbReference type="Pfam" id="PF00397">
    <property type="entry name" value="WW"/>
    <property type="match status" value="1"/>
</dbReference>
<dbReference type="PANTHER" id="PTHR46654">
    <property type="entry name" value="E3 UBIQUITIN-PROTEIN LIGASE HECTD3"/>
    <property type="match status" value="1"/>
</dbReference>
<dbReference type="GO" id="GO:0004842">
    <property type="term" value="F:ubiquitin-protein transferase activity"/>
    <property type="evidence" value="ECO:0007669"/>
    <property type="project" value="InterPro"/>
</dbReference>
<dbReference type="InterPro" id="IPR000569">
    <property type="entry name" value="HECT_dom"/>
</dbReference>
<dbReference type="GO" id="GO:0016567">
    <property type="term" value="P:protein ubiquitination"/>
    <property type="evidence" value="ECO:0007669"/>
    <property type="project" value="UniProtKB-UniPathway"/>
</dbReference>
<feature type="active site" description="Glycyl thioester intermediate" evidence="3">
    <location>
        <position position="3524"/>
    </location>
</feature>
<dbReference type="PROSITE" id="PS50004">
    <property type="entry name" value="C2"/>
    <property type="match status" value="1"/>
</dbReference>
<proteinExistence type="predicted"/>
<evidence type="ECO:0000259" key="7">
    <source>
        <dbReference type="PROSITE" id="PS50020"/>
    </source>
</evidence>